<dbReference type="Pfam" id="PF00691">
    <property type="entry name" value="OmpA"/>
    <property type="match status" value="1"/>
</dbReference>
<dbReference type="PROSITE" id="PS51123">
    <property type="entry name" value="OMPA_2"/>
    <property type="match status" value="1"/>
</dbReference>
<feature type="region of interest" description="Disordered" evidence="2">
    <location>
        <begin position="143"/>
        <end position="208"/>
    </location>
</feature>
<dbReference type="InterPro" id="IPR006665">
    <property type="entry name" value="OmpA-like"/>
</dbReference>
<dbReference type="RefSeq" id="WP_222405838.1">
    <property type="nucleotide sequence ID" value="NZ_JAHVKP010000001.1"/>
</dbReference>
<feature type="compositionally biased region" description="Basic and acidic residues" evidence="2">
    <location>
        <begin position="158"/>
        <end position="169"/>
    </location>
</feature>
<evidence type="ECO:0000313" key="5">
    <source>
        <dbReference type="EMBL" id="MBY6219228.1"/>
    </source>
</evidence>
<dbReference type="Gene3D" id="3.30.1330.60">
    <property type="entry name" value="OmpA-like domain"/>
    <property type="match status" value="1"/>
</dbReference>
<dbReference type="AlphaFoldDB" id="A0A9Q3S3F0"/>
<evidence type="ECO:0000256" key="1">
    <source>
        <dbReference type="PROSITE-ProRule" id="PRU00473"/>
    </source>
</evidence>
<accession>A0A9Q3S3F0</accession>
<feature type="signal peptide" evidence="3">
    <location>
        <begin position="1"/>
        <end position="25"/>
    </location>
</feature>
<dbReference type="GO" id="GO:0016020">
    <property type="term" value="C:membrane"/>
    <property type="evidence" value="ECO:0007669"/>
    <property type="project" value="UniProtKB-UniRule"/>
</dbReference>
<reference evidence="5" key="1">
    <citation type="submission" date="2021-06" db="EMBL/GenBank/DDBJ databases">
        <title>50 bacteria genomes isolated from Dapeng, Shenzhen, China.</title>
        <authorList>
            <person name="Zheng W."/>
            <person name="Yu S."/>
            <person name="Huang Y."/>
        </authorList>
    </citation>
    <scope>NUCLEOTIDE SEQUENCE</scope>
    <source>
        <strain evidence="5">DP4N28-2</strain>
    </source>
</reference>
<keyword evidence="3" id="KW-0732">Signal</keyword>
<keyword evidence="1" id="KW-0472">Membrane</keyword>
<proteinExistence type="predicted"/>
<sequence>MRYAPTYFALITAALLAGCSQSEEADNDPAQGEGSRSIFQPDNAQSNSAGVPASVLRPLETTISFADGTSDLTEAARAELATVVDSPQMDAGGAIILRGHTDAQGSDAETLQSSREKAEAVRDFLIENGVAQERIAIIPFGEQNPLAPNALPDGSPNEEGRATNRRVELTVETARGTERQQTLVETLTRPDAASTQGAAEAQTQDQPQ</sequence>
<comment type="caution">
    <text evidence="5">The sequence shown here is derived from an EMBL/GenBank/DDBJ whole genome shotgun (WGS) entry which is preliminary data.</text>
</comment>
<dbReference type="PANTHER" id="PTHR30329">
    <property type="entry name" value="STATOR ELEMENT OF FLAGELLAR MOTOR COMPLEX"/>
    <property type="match status" value="1"/>
</dbReference>
<feature type="region of interest" description="Disordered" evidence="2">
    <location>
        <begin position="23"/>
        <end position="51"/>
    </location>
</feature>
<feature type="chain" id="PRO_5040192012" evidence="3">
    <location>
        <begin position="26"/>
        <end position="208"/>
    </location>
</feature>
<gene>
    <name evidence="5" type="ORF">KUV31_12840</name>
</gene>
<dbReference type="InterPro" id="IPR050330">
    <property type="entry name" value="Bact_OuterMem_StrucFunc"/>
</dbReference>
<feature type="domain" description="OmpA-like" evidence="4">
    <location>
        <begin position="52"/>
        <end position="175"/>
    </location>
</feature>
<dbReference type="InterPro" id="IPR036737">
    <property type="entry name" value="OmpA-like_sf"/>
</dbReference>
<evidence type="ECO:0000259" key="4">
    <source>
        <dbReference type="PROSITE" id="PS51123"/>
    </source>
</evidence>
<dbReference type="CDD" id="cd07185">
    <property type="entry name" value="OmpA_C-like"/>
    <property type="match status" value="1"/>
</dbReference>
<evidence type="ECO:0000313" key="6">
    <source>
        <dbReference type="Proteomes" id="UP000824927"/>
    </source>
</evidence>
<name>A0A9Q3S3F0_9SPHN</name>
<protein>
    <submittedName>
        <fullName evidence="5">OmpA family protein</fullName>
    </submittedName>
</protein>
<evidence type="ECO:0000256" key="2">
    <source>
        <dbReference type="SAM" id="MobiDB-lite"/>
    </source>
</evidence>
<evidence type="ECO:0000256" key="3">
    <source>
        <dbReference type="SAM" id="SignalP"/>
    </source>
</evidence>
<feature type="compositionally biased region" description="Polar residues" evidence="2">
    <location>
        <begin position="193"/>
        <end position="208"/>
    </location>
</feature>
<feature type="compositionally biased region" description="Polar residues" evidence="2">
    <location>
        <begin position="37"/>
        <end position="49"/>
    </location>
</feature>
<dbReference type="PROSITE" id="PS51257">
    <property type="entry name" value="PROKAR_LIPOPROTEIN"/>
    <property type="match status" value="1"/>
</dbReference>
<organism evidence="5 6">
    <name type="scientific">Qipengyuania aquimaris</name>
    <dbReference type="NCBI Taxonomy" id="255984"/>
    <lineage>
        <taxon>Bacteria</taxon>
        <taxon>Pseudomonadati</taxon>
        <taxon>Pseudomonadota</taxon>
        <taxon>Alphaproteobacteria</taxon>
        <taxon>Sphingomonadales</taxon>
        <taxon>Erythrobacteraceae</taxon>
        <taxon>Qipengyuania</taxon>
    </lineage>
</organism>
<dbReference type="Proteomes" id="UP000824927">
    <property type="component" value="Unassembled WGS sequence"/>
</dbReference>
<dbReference type="PANTHER" id="PTHR30329:SF21">
    <property type="entry name" value="LIPOPROTEIN YIAD-RELATED"/>
    <property type="match status" value="1"/>
</dbReference>
<dbReference type="EMBL" id="JAHVKP010000001">
    <property type="protein sequence ID" value="MBY6219228.1"/>
    <property type="molecule type" value="Genomic_DNA"/>
</dbReference>
<dbReference type="SUPFAM" id="SSF103088">
    <property type="entry name" value="OmpA-like"/>
    <property type="match status" value="1"/>
</dbReference>